<organism evidence="6 7">
    <name type="scientific">Marinobacter koreensis</name>
    <dbReference type="NCBI Taxonomy" id="335974"/>
    <lineage>
        <taxon>Bacteria</taxon>
        <taxon>Pseudomonadati</taxon>
        <taxon>Pseudomonadota</taxon>
        <taxon>Gammaproteobacteria</taxon>
        <taxon>Pseudomonadales</taxon>
        <taxon>Marinobacteraceae</taxon>
        <taxon>Marinobacter</taxon>
    </lineage>
</organism>
<accession>A0ABW0RLI4</accession>
<evidence type="ECO:0000256" key="2">
    <source>
        <dbReference type="ARBA" id="ARBA00022676"/>
    </source>
</evidence>
<keyword evidence="4" id="KW-0472">Membrane</keyword>
<feature type="transmembrane region" description="Helical" evidence="4">
    <location>
        <begin position="262"/>
        <end position="280"/>
    </location>
</feature>
<comment type="caution">
    <text evidence="6">The sequence shown here is derived from an EMBL/GenBank/DDBJ whole genome shotgun (WGS) entry which is preliminary data.</text>
</comment>
<dbReference type="GO" id="GO:0016757">
    <property type="term" value="F:glycosyltransferase activity"/>
    <property type="evidence" value="ECO:0007669"/>
    <property type="project" value="UniProtKB-KW"/>
</dbReference>
<evidence type="ECO:0000256" key="4">
    <source>
        <dbReference type="SAM" id="Phobius"/>
    </source>
</evidence>
<evidence type="ECO:0000313" key="7">
    <source>
        <dbReference type="Proteomes" id="UP001596055"/>
    </source>
</evidence>
<dbReference type="EC" id="2.4.-.-" evidence="6"/>
<keyword evidence="2 6" id="KW-0328">Glycosyltransferase</keyword>
<comment type="similarity">
    <text evidence="1">Belongs to the glycosyltransferase 2 family.</text>
</comment>
<evidence type="ECO:0000259" key="5">
    <source>
        <dbReference type="Pfam" id="PF00535"/>
    </source>
</evidence>
<protein>
    <submittedName>
        <fullName evidence="6">Glycosyltransferase</fullName>
        <ecNumber evidence="6">2.4.-.-</ecNumber>
    </submittedName>
</protein>
<keyword evidence="7" id="KW-1185">Reference proteome</keyword>
<dbReference type="EMBL" id="JBHSNL010000001">
    <property type="protein sequence ID" value="MFC5544445.1"/>
    <property type="molecule type" value="Genomic_DNA"/>
</dbReference>
<dbReference type="Proteomes" id="UP001596055">
    <property type="component" value="Unassembled WGS sequence"/>
</dbReference>
<name>A0ABW0RLI4_9GAMM</name>
<evidence type="ECO:0000256" key="1">
    <source>
        <dbReference type="ARBA" id="ARBA00006739"/>
    </source>
</evidence>
<dbReference type="SUPFAM" id="SSF53448">
    <property type="entry name" value="Nucleotide-diphospho-sugar transferases"/>
    <property type="match status" value="1"/>
</dbReference>
<dbReference type="InterPro" id="IPR001173">
    <property type="entry name" value="Glyco_trans_2-like"/>
</dbReference>
<dbReference type="Pfam" id="PF00535">
    <property type="entry name" value="Glycos_transf_2"/>
    <property type="match status" value="1"/>
</dbReference>
<dbReference type="PANTHER" id="PTHR43179">
    <property type="entry name" value="RHAMNOSYLTRANSFERASE WBBL"/>
    <property type="match status" value="1"/>
</dbReference>
<reference evidence="7" key="1">
    <citation type="journal article" date="2019" name="Int. J. Syst. Evol. Microbiol.">
        <title>The Global Catalogue of Microorganisms (GCM) 10K type strain sequencing project: providing services to taxonomists for standard genome sequencing and annotation.</title>
        <authorList>
            <consortium name="The Broad Institute Genomics Platform"/>
            <consortium name="The Broad Institute Genome Sequencing Center for Infectious Disease"/>
            <person name="Wu L."/>
            <person name="Ma J."/>
        </authorList>
    </citation>
    <scope>NUCLEOTIDE SEQUENCE [LARGE SCALE GENOMIC DNA]</scope>
    <source>
        <strain evidence="7">CGMCC 4.1799</strain>
    </source>
</reference>
<proteinExistence type="inferred from homology"/>
<gene>
    <name evidence="6" type="ORF">ACFPQA_05265</name>
</gene>
<keyword evidence="4" id="KW-1133">Transmembrane helix</keyword>
<dbReference type="InterPro" id="IPR029044">
    <property type="entry name" value="Nucleotide-diphossugar_trans"/>
</dbReference>
<dbReference type="PANTHER" id="PTHR43179:SF12">
    <property type="entry name" value="GALACTOFURANOSYLTRANSFERASE GLFT2"/>
    <property type="match status" value="1"/>
</dbReference>
<evidence type="ECO:0000313" key="6">
    <source>
        <dbReference type="EMBL" id="MFC5544445.1"/>
    </source>
</evidence>
<feature type="domain" description="Glycosyltransferase 2-like" evidence="5">
    <location>
        <begin position="13"/>
        <end position="159"/>
    </location>
</feature>
<dbReference type="RefSeq" id="WP_282451709.1">
    <property type="nucleotide sequence ID" value="NZ_JAKZAJ010000001.1"/>
</dbReference>
<sequence length="319" mass="36250">MLSLCNKHRPVTAVIVTFNRLAELKVTLAATLSQPFTRVVVVDNHSSDGTGEWLDSQDDDRLIVLRLNRNSGGAGGFKVALQWLQRSRYTSDEWLVLFDDDAQPASGFVETLSRRASGGKCDVLVSAVYGTDGKPIEMNRALARVPRSFIDQFRFAFNRQHYVVSDYAHISRTEAASFVGLAIRADIALANLDLLREEFFIYFDDVFFTWGLTQRGYSGCFAPDLHFVHRVNFRRGQSINPPWKAYFYTRNMFPLYRAYSPVWFLVPVMMRLANVLLVAARQTGARKAILAHSVRGFWHGLTGNFAYNPLYKNTTKNEI</sequence>
<evidence type="ECO:0000256" key="3">
    <source>
        <dbReference type="ARBA" id="ARBA00022679"/>
    </source>
</evidence>
<keyword evidence="4" id="KW-0812">Transmembrane</keyword>
<dbReference type="Gene3D" id="3.90.550.10">
    <property type="entry name" value="Spore Coat Polysaccharide Biosynthesis Protein SpsA, Chain A"/>
    <property type="match status" value="1"/>
</dbReference>
<keyword evidence="3 6" id="KW-0808">Transferase</keyword>